<keyword evidence="1" id="KW-1133">Transmembrane helix</keyword>
<dbReference type="PROSITE" id="PS51257">
    <property type="entry name" value="PROKAR_LIPOPROTEIN"/>
    <property type="match status" value="1"/>
</dbReference>
<evidence type="ECO:0000256" key="1">
    <source>
        <dbReference type="SAM" id="Phobius"/>
    </source>
</evidence>
<sequence length="100" mass="11210">MKGSRCVCVFVCVGVWVCDRAFTPHVYSLMLGCQVISLPLVNPIWLFIIECSNTLIVLCLWTLDCKQLMFPRKGCKRLPLKRALCSALELSVSVICLSNT</sequence>
<reference evidence="2" key="1">
    <citation type="submission" date="2021-01" db="EMBL/GenBank/DDBJ databases">
        <authorList>
            <person name="Corre E."/>
            <person name="Pelletier E."/>
            <person name="Niang G."/>
            <person name="Scheremetjew M."/>
            <person name="Finn R."/>
            <person name="Kale V."/>
            <person name="Holt S."/>
            <person name="Cochrane G."/>
            <person name="Meng A."/>
            <person name="Brown T."/>
            <person name="Cohen L."/>
        </authorList>
    </citation>
    <scope>NUCLEOTIDE SEQUENCE</scope>
    <source>
        <strain evidence="2">CCMP1320</strain>
    </source>
</reference>
<proteinExistence type="predicted"/>
<dbReference type="EMBL" id="HBIP01032986">
    <property type="protein sequence ID" value="CAE0505051.1"/>
    <property type="molecule type" value="Transcribed_RNA"/>
</dbReference>
<gene>
    <name evidence="2" type="ORF">DTER00134_LOCUS20124</name>
</gene>
<protein>
    <submittedName>
        <fullName evidence="2">Uncharacterized protein</fullName>
    </submittedName>
</protein>
<accession>A0A7S3R8B6</accession>
<keyword evidence="1" id="KW-0472">Membrane</keyword>
<dbReference type="AlphaFoldDB" id="A0A7S3R8B6"/>
<feature type="transmembrane region" description="Helical" evidence="1">
    <location>
        <begin position="44"/>
        <end position="63"/>
    </location>
</feature>
<evidence type="ECO:0000313" key="2">
    <source>
        <dbReference type="EMBL" id="CAE0505051.1"/>
    </source>
</evidence>
<keyword evidence="1" id="KW-0812">Transmembrane</keyword>
<name>A0A7S3R8B6_DUNTE</name>
<organism evidence="2">
    <name type="scientific">Dunaliella tertiolecta</name>
    <name type="common">Green alga</name>
    <dbReference type="NCBI Taxonomy" id="3047"/>
    <lineage>
        <taxon>Eukaryota</taxon>
        <taxon>Viridiplantae</taxon>
        <taxon>Chlorophyta</taxon>
        <taxon>core chlorophytes</taxon>
        <taxon>Chlorophyceae</taxon>
        <taxon>CS clade</taxon>
        <taxon>Chlamydomonadales</taxon>
        <taxon>Dunaliellaceae</taxon>
        <taxon>Dunaliella</taxon>
    </lineage>
</organism>